<comment type="subunit">
    <text evidence="4">Homodimer.</text>
</comment>
<comment type="catalytic activity">
    <reaction evidence="11">
        <text>N(6)-(pyridoxal phosphate)-L-lysyl-[4-amino-5-hydroxymethyl-2-methylpyrimidine phosphate synthase] + L-histidyl-[4-amino-5-hydroxymethyl-2-methylpyrimidine phosphate synthase] + 2 Fe(3+) + 4 H2O = L-lysyl-[4-amino-5-hydroxymethyl-2-methylpyrimidine phosphate synthase] + (2S)-2-amino-5-hydroxy-4-oxopentanoyl-[4-amino-5-hydroxymethyl-2-methylpyrimidine phosphate synthase] + 4-amino-2-methyl-5-(phosphooxymethyl)pyrimidine + 3-oxopropanoate + 2 Fe(2+) + 2 H(+)</text>
        <dbReference type="Rhea" id="RHEA:65756"/>
        <dbReference type="Rhea" id="RHEA-COMP:16892"/>
        <dbReference type="Rhea" id="RHEA-COMP:16893"/>
        <dbReference type="Rhea" id="RHEA-COMP:16894"/>
        <dbReference type="Rhea" id="RHEA-COMP:16895"/>
        <dbReference type="ChEBI" id="CHEBI:15377"/>
        <dbReference type="ChEBI" id="CHEBI:15378"/>
        <dbReference type="ChEBI" id="CHEBI:29033"/>
        <dbReference type="ChEBI" id="CHEBI:29034"/>
        <dbReference type="ChEBI" id="CHEBI:29969"/>
        <dbReference type="ChEBI" id="CHEBI:29979"/>
        <dbReference type="ChEBI" id="CHEBI:33190"/>
        <dbReference type="ChEBI" id="CHEBI:58354"/>
        <dbReference type="ChEBI" id="CHEBI:143915"/>
        <dbReference type="ChEBI" id="CHEBI:157692"/>
    </reaction>
    <physiologicalReaction direction="left-to-right" evidence="11">
        <dbReference type="Rhea" id="RHEA:65757"/>
    </physiologicalReaction>
</comment>
<evidence type="ECO:0000256" key="5">
    <source>
        <dbReference type="ARBA" id="ARBA00022679"/>
    </source>
</evidence>
<evidence type="ECO:0000256" key="4">
    <source>
        <dbReference type="ARBA" id="ARBA00011738"/>
    </source>
</evidence>
<evidence type="ECO:0000256" key="7">
    <source>
        <dbReference type="ARBA" id="ARBA00022898"/>
    </source>
</evidence>
<keyword evidence="7" id="KW-0663">Pyridoxal phosphate</keyword>
<sequence length="338" mass="36194">MNPISRRQMLIRASAAGVGLAGLPAFLAACGGDDSSSSSSGSSDVTKLTMQAAWVNDAEFMGYFVAMTKGYYTEQGLDLNYLSGGPDVIPESSLLSGVSPLALTTPDSTINAIVNDGAPFVIVGAQYQKNPIGVISLKKNPINSPAELVGKTLAVPASNTLSVEAMLKLSGVDKNDVNIVPYAYDPTPLVKGEIDASIDFATNVPYTIQQAGEEATSFLLYDFGFTIFNDTVVVTKDALKNNRAEIIKWLRASRMGWEENFKDTAKYPPEFAETYFKGTGRTVDNEVFFNGAQKPLIEADGGIYSMSEEAIEANLAALAEIGVKGTRDMFDTTLLEEI</sequence>
<evidence type="ECO:0000256" key="9">
    <source>
        <dbReference type="ARBA" id="ARBA00023004"/>
    </source>
</evidence>
<dbReference type="GO" id="GO:0046872">
    <property type="term" value="F:metal ion binding"/>
    <property type="evidence" value="ECO:0007669"/>
    <property type="project" value="UniProtKB-KW"/>
</dbReference>
<keyword evidence="9" id="KW-0408">Iron</keyword>
<comment type="pathway">
    <text evidence="2">Cofactor biosynthesis; thiamine diphosphate biosynthesis.</text>
</comment>
<comment type="similarity">
    <text evidence="3">Belongs to the NMT1/THI5 family.</text>
</comment>
<dbReference type="PROSITE" id="PS51257">
    <property type="entry name" value="PROKAR_LIPOPROTEIN"/>
    <property type="match status" value="1"/>
</dbReference>
<name>A0A6J7E4E2_9ZZZZ</name>
<organism evidence="13">
    <name type="scientific">freshwater metagenome</name>
    <dbReference type="NCBI Taxonomy" id="449393"/>
    <lineage>
        <taxon>unclassified sequences</taxon>
        <taxon>metagenomes</taxon>
        <taxon>ecological metagenomes</taxon>
    </lineage>
</organism>
<dbReference type="InterPro" id="IPR006311">
    <property type="entry name" value="TAT_signal"/>
</dbReference>
<evidence type="ECO:0000256" key="8">
    <source>
        <dbReference type="ARBA" id="ARBA00022977"/>
    </source>
</evidence>
<dbReference type="AlphaFoldDB" id="A0A6J7E4E2"/>
<comment type="function">
    <text evidence="1">Responsible for the formation of the pyrimidine heterocycle in the thiamine biosynthesis pathway. Catalyzes the formation of hydroxymethylpyrimidine phosphate (HMP-P) from histidine and pyridoxal phosphate (PLP). The protein uses PLP and the active site histidine to form HMP-P, generating an inactive enzyme. The enzyme can only undergo a single turnover, which suggests it is a suicide enzyme.</text>
</comment>
<dbReference type="GO" id="GO:0009228">
    <property type="term" value="P:thiamine biosynthetic process"/>
    <property type="evidence" value="ECO:0007669"/>
    <property type="project" value="UniProtKB-KW"/>
</dbReference>
<feature type="domain" description="SsuA/THI5-like" evidence="12">
    <location>
        <begin position="59"/>
        <end position="262"/>
    </location>
</feature>
<dbReference type="InterPro" id="IPR027939">
    <property type="entry name" value="NMT1/THI5"/>
</dbReference>
<dbReference type="PANTHER" id="PTHR31528:SF1">
    <property type="entry name" value="4-AMINO-5-HYDROXYMETHYL-2-METHYLPYRIMIDINE PHOSPHATE SYNTHASE THI11-RELATED"/>
    <property type="match status" value="1"/>
</dbReference>
<gene>
    <name evidence="13" type="ORF">UFOPK3304_01255</name>
</gene>
<evidence type="ECO:0000256" key="2">
    <source>
        <dbReference type="ARBA" id="ARBA00004948"/>
    </source>
</evidence>
<keyword evidence="5" id="KW-0808">Transferase</keyword>
<dbReference type="PANTHER" id="PTHR31528">
    <property type="entry name" value="4-AMINO-5-HYDROXYMETHYL-2-METHYLPYRIMIDINE PHOSPHATE SYNTHASE THI11-RELATED"/>
    <property type="match status" value="1"/>
</dbReference>
<evidence type="ECO:0000256" key="3">
    <source>
        <dbReference type="ARBA" id="ARBA00009406"/>
    </source>
</evidence>
<dbReference type="EMBL" id="CAFBLJ010000069">
    <property type="protein sequence ID" value="CAB4875664.1"/>
    <property type="molecule type" value="Genomic_DNA"/>
</dbReference>
<dbReference type="InterPro" id="IPR015168">
    <property type="entry name" value="SsuA/THI5"/>
</dbReference>
<evidence type="ECO:0000256" key="6">
    <source>
        <dbReference type="ARBA" id="ARBA00022723"/>
    </source>
</evidence>
<protein>
    <recommendedName>
        <fullName evidence="10">Thiamine pyrimidine synthase</fullName>
    </recommendedName>
</protein>
<keyword evidence="6" id="KW-0479">Metal-binding</keyword>
<keyword evidence="8" id="KW-0784">Thiamine biosynthesis</keyword>
<dbReference type="GO" id="GO:0016740">
    <property type="term" value="F:transferase activity"/>
    <property type="evidence" value="ECO:0007669"/>
    <property type="project" value="UniProtKB-KW"/>
</dbReference>
<reference evidence="13" key="1">
    <citation type="submission" date="2020-05" db="EMBL/GenBank/DDBJ databases">
        <authorList>
            <person name="Chiriac C."/>
            <person name="Salcher M."/>
            <person name="Ghai R."/>
            <person name="Kavagutti S V."/>
        </authorList>
    </citation>
    <scope>NUCLEOTIDE SEQUENCE</scope>
</reference>
<evidence type="ECO:0000256" key="1">
    <source>
        <dbReference type="ARBA" id="ARBA00003469"/>
    </source>
</evidence>
<evidence type="ECO:0000313" key="13">
    <source>
        <dbReference type="EMBL" id="CAB4875664.1"/>
    </source>
</evidence>
<dbReference type="Pfam" id="PF09084">
    <property type="entry name" value="NMT1"/>
    <property type="match status" value="1"/>
</dbReference>
<evidence type="ECO:0000256" key="11">
    <source>
        <dbReference type="ARBA" id="ARBA00048179"/>
    </source>
</evidence>
<dbReference type="Gene3D" id="3.40.190.10">
    <property type="entry name" value="Periplasmic binding protein-like II"/>
    <property type="match status" value="2"/>
</dbReference>
<accession>A0A6J7E4E2</accession>
<evidence type="ECO:0000256" key="10">
    <source>
        <dbReference type="ARBA" id="ARBA00033171"/>
    </source>
</evidence>
<dbReference type="PROSITE" id="PS51318">
    <property type="entry name" value="TAT"/>
    <property type="match status" value="1"/>
</dbReference>
<proteinExistence type="inferred from homology"/>
<evidence type="ECO:0000259" key="12">
    <source>
        <dbReference type="Pfam" id="PF09084"/>
    </source>
</evidence>
<dbReference type="SUPFAM" id="SSF53850">
    <property type="entry name" value="Periplasmic binding protein-like II"/>
    <property type="match status" value="1"/>
</dbReference>